<dbReference type="PANTHER" id="PTHR30308">
    <property type="entry name" value="TMRNA-BINDING COMPONENT OF TRANS-TRANSLATION TAGGING COMPLEX"/>
    <property type="match status" value="1"/>
</dbReference>
<name>A0A0G0M1D0_9BACT</name>
<comment type="function">
    <text evidence="3">Required for rescue of stalled ribosomes mediated by trans-translation. Binds to transfer-messenger RNA (tmRNA), required for stable association of tmRNA with ribosomes. tmRNA and SmpB together mimic tRNA shape, replacing the anticodon stem-loop with SmpB. tmRNA is encoded by the ssrA gene; the 2 termini fold to resemble tRNA(Ala) and it encodes a 'tag peptide', a short internal open reading frame. During trans-translation Ala-aminoacylated tmRNA acts like a tRNA, entering the A-site of stalled ribosomes, displacing the stalled mRNA. The ribosome then switches to translate the ORF on the tmRNA; the nascent peptide is terminated with the 'tag peptide' encoded by the tmRNA and targeted for degradation. The ribosome is freed to recommence translation, which seems to be the essential function of trans-translation.</text>
</comment>
<dbReference type="Pfam" id="PF01668">
    <property type="entry name" value="SmpB"/>
    <property type="match status" value="1"/>
</dbReference>
<feature type="transmembrane region" description="Helical" evidence="4">
    <location>
        <begin position="6"/>
        <end position="25"/>
    </location>
</feature>
<sequence length="165" mass="19040">MGKSYSLTPLFFALCTLHYIIMQIVNKKAKFNYNLFERIEAGISLLGAEAKAVRGGHVNLSDSFAKIIDREIYLVNANIPVEGKKDYSSTRTRKLLLHKDQIISIQTKIKQKRLTLVPTKIYTKGNLAKIELALAKSKRKFEKKESIKKKDIQREMEQELREKLK</sequence>
<keyword evidence="4" id="KW-0812">Transmembrane</keyword>
<dbReference type="AlphaFoldDB" id="A0A0G0M1D0"/>
<dbReference type="GO" id="GO:0070930">
    <property type="term" value="P:trans-translation-dependent protein tagging"/>
    <property type="evidence" value="ECO:0007669"/>
    <property type="project" value="TreeGrafter"/>
</dbReference>
<dbReference type="HAMAP" id="MF_00023">
    <property type="entry name" value="SmpB"/>
    <property type="match status" value="1"/>
</dbReference>
<gene>
    <name evidence="3" type="primary">smpB</name>
    <name evidence="5" type="ORF">UT23_C0006G0039</name>
</gene>
<reference evidence="5 6" key="1">
    <citation type="journal article" date="2015" name="Nature">
        <title>rRNA introns, odd ribosomes, and small enigmatic genomes across a large radiation of phyla.</title>
        <authorList>
            <person name="Brown C.T."/>
            <person name="Hug L.A."/>
            <person name="Thomas B.C."/>
            <person name="Sharon I."/>
            <person name="Castelle C.J."/>
            <person name="Singh A."/>
            <person name="Wilkins M.J."/>
            <person name="Williams K.H."/>
            <person name="Banfield J.F."/>
        </authorList>
    </citation>
    <scope>NUCLEOTIDE SEQUENCE [LARGE SCALE GENOMIC DNA]</scope>
</reference>
<comment type="similarity">
    <text evidence="3">Belongs to the SmpB family.</text>
</comment>
<dbReference type="NCBIfam" id="TIGR00086">
    <property type="entry name" value="smpB"/>
    <property type="match status" value="1"/>
</dbReference>
<evidence type="ECO:0000313" key="6">
    <source>
        <dbReference type="Proteomes" id="UP000034325"/>
    </source>
</evidence>
<comment type="subcellular location">
    <subcellularLocation>
        <location evidence="3">Cytoplasm</location>
    </subcellularLocation>
    <text evidence="3">The tmRNA-SmpB complex associates with stalled 70S ribosomes.</text>
</comment>
<evidence type="ECO:0000256" key="4">
    <source>
        <dbReference type="SAM" id="Phobius"/>
    </source>
</evidence>
<evidence type="ECO:0000256" key="1">
    <source>
        <dbReference type="ARBA" id="ARBA00022490"/>
    </source>
</evidence>
<evidence type="ECO:0000256" key="2">
    <source>
        <dbReference type="ARBA" id="ARBA00022884"/>
    </source>
</evidence>
<keyword evidence="2 3" id="KW-0694">RNA-binding</keyword>
<keyword evidence="4" id="KW-0472">Membrane</keyword>
<keyword evidence="4" id="KW-1133">Transmembrane helix</keyword>
<keyword evidence="1 3" id="KW-0963">Cytoplasm</keyword>
<dbReference type="InterPro" id="IPR023620">
    <property type="entry name" value="SmpB"/>
</dbReference>
<dbReference type="GO" id="GO:0003723">
    <property type="term" value="F:RNA binding"/>
    <property type="evidence" value="ECO:0007669"/>
    <property type="project" value="UniProtKB-UniRule"/>
</dbReference>
<protein>
    <recommendedName>
        <fullName evidence="3">SsrA-binding protein</fullName>
    </recommendedName>
    <alternativeName>
        <fullName evidence="3">Small protein B</fullName>
    </alternativeName>
</protein>
<dbReference type="SUPFAM" id="SSF74982">
    <property type="entry name" value="Small protein B (SmpB)"/>
    <property type="match status" value="1"/>
</dbReference>
<dbReference type="PANTHER" id="PTHR30308:SF2">
    <property type="entry name" value="SSRA-BINDING PROTEIN"/>
    <property type="match status" value="1"/>
</dbReference>
<evidence type="ECO:0000256" key="3">
    <source>
        <dbReference type="HAMAP-Rule" id="MF_00023"/>
    </source>
</evidence>
<proteinExistence type="inferred from homology"/>
<dbReference type="InterPro" id="IPR000037">
    <property type="entry name" value="SsrA-bd_prot"/>
</dbReference>
<accession>A0A0G0M1D0</accession>
<dbReference type="Proteomes" id="UP000034325">
    <property type="component" value="Unassembled WGS sequence"/>
</dbReference>
<dbReference type="PATRIC" id="fig|1618549.4.peg.620"/>
<dbReference type="Gene3D" id="2.40.280.10">
    <property type="match status" value="1"/>
</dbReference>
<comment type="caution">
    <text evidence="5">The sequence shown here is derived from an EMBL/GenBank/DDBJ whole genome shotgun (WGS) entry which is preliminary data.</text>
</comment>
<evidence type="ECO:0000313" key="5">
    <source>
        <dbReference type="EMBL" id="KKQ97998.1"/>
    </source>
</evidence>
<organism evidence="5 6">
    <name type="scientific">Candidatus Woesebacteria bacterium GW2011_GWA1_39_12</name>
    <dbReference type="NCBI Taxonomy" id="1618549"/>
    <lineage>
        <taxon>Bacteria</taxon>
        <taxon>Candidatus Woeseibacteriota</taxon>
    </lineage>
</organism>
<dbReference type="EMBL" id="LBWA01000006">
    <property type="protein sequence ID" value="KKQ97998.1"/>
    <property type="molecule type" value="Genomic_DNA"/>
</dbReference>
<dbReference type="GO" id="GO:0005829">
    <property type="term" value="C:cytosol"/>
    <property type="evidence" value="ECO:0007669"/>
    <property type="project" value="TreeGrafter"/>
</dbReference>
<dbReference type="CDD" id="cd09294">
    <property type="entry name" value="SmpB"/>
    <property type="match status" value="1"/>
</dbReference>
<dbReference type="GO" id="GO:0070929">
    <property type="term" value="P:trans-translation"/>
    <property type="evidence" value="ECO:0007669"/>
    <property type="project" value="UniProtKB-UniRule"/>
</dbReference>
<dbReference type="NCBIfam" id="NF003843">
    <property type="entry name" value="PRK05422.1"/>
    <property type="match status" value="1"/>
</dbReference>